<evidence type="ECO:0000313" key="3">
    <source>
        <dbReference type="Proteomes" id="UP000252107"/>
    </source>
</evidence>
<dbReference type="AlphaFoldDB" id="A0A367R0P7"/>
<dbReference type="Pfam" id="PF07963">
    <property type="entry name" value="N_methyl"/>
    <property type="match status" value="1"/>
</dbReference>
<protein>
    <submittedName>
        <fullName evidence="2">Prepilin-type N-terminal cleavage/methylation domain-containing protein</fullName>
    </submittedName>
</protein>
<evidence type="ECO:0000256" key="1">
    <source>
        <dbReference type="SAM" id="Phobius"/>
    </source>
</evidence>
<proteinExistence type="predicted"/>
<keyword evidence="3" id="KW-1185">Reference proteome</keyword>
<keyword evidence="1" id="KW-0812">Transmembrane</keyword>
<organism evidence="2 3">
    <name type="scientific">Nostoc minutum NIES-26</name>
    <dbReference type="NCBI Taxonomy" id="1844469"/>
    <lineage>
        <taxon>Bacteria</taxon>
        <taxon>Bacillati</taxon>
        <taxon>Cyanobacteriota</taxon>
        <taxon>Cyanophyceae</taxon>
        <taxon>Nostocales</taxon>
        <taxon>Nostocaceae</taxon>
        <taxon>Nostoc</taxon>
    </lineage>
</organism>
<keyword evidence="1" id="KW-1133">Transmembrane helix</keyword>
<dbReference type="Proteomes" id="UP000252107">
    <property type="component" value="Unassembled WGS sequence"/>
</dbReference>
<gene>
    <name evidence="2" type="ORF">A6770_21440</name>
</gene>
<keyword evidence="1" id="KW-0472">Membrane</keyword>
<dbReference type="EMBL" id="LXQD01000277">
    <property type="protein sequence ID" value="RCJ30058.1"/>
    <property type="molecule type" value="Genomic_DNA"/>
</dbReference>
<accession>A0A367R0P7</accession>
<dbReference type="NCBIfam" id="TIGR02532">
    <property type="entry name" value="IV_pilin_GFxxxE"/>
    <property type="match status" value="1"/>
</dbReference>
<evidence type="ECO:0000313" key="2">
    <source>
        <dbReference type="EMBL" id="RCJ30058.1"/>
    </source>
</evidence>
<dbReference type="NCBIfam" id="NF038303">
    <property type="entry name" value="EPS_HpsB"/>
    <property type="match status" value="1"/>
</dbReference>
<reference evidence="2" key="1">
    <citation type="submission" date="2016-04" db="EMBL/GenBank/DDBJ databases">
        <authorList>
            <person name="Tabuchi Yagui T.R."/>
        </authorList>
    </citation>
    <scope>NUCLEOTIDE SEQUENCE [LARGE SCALE GENOMIC DNA]</scope>
    <source>
        <strain evidence="2">NIES-26</strain>
    </source>
</reference>
<dbReference type="InterPro" id="IPR012902">
    <property type="entry name" value="N_methyl_site"/>
</dbReference>
<feature type="transmembrane region" description="Helical" evidence="1">
    <location>
        <begin position="23"/>
        <end position="45"/>
    </location>
</feature>
<sequence length="234" mass="24538">MIHHKQQQASPSSESGFTIIESLVAIVIAAILLSAIAPVIILSVATRVQAKRIETATDAAKTYLDGVKSGTITVPPTTGESSGTPIKVNDYNAPSLGTLNCSTNAYCSAPSTDLYCIDGDGGGCSISSVNDLVIQAFRYNKATVITGGVTTNITDPAQGYQLGIRVYRADGFKSDGVNLKKAPSKQNTFAAGVGDRKSPLVEMTTEITNTATTFENFCNRLKDTANTDSNTACN</sequence>
<comment type="caution">
    <text evidence="2">The sequence shown here is derived from an EMBL/GenBank/DDBJ whole genome shotgun (WGS) entry which is preliminary data.</text>
</comment>
<name>A0A367R0P7_9NOSO</name>